<feature type="coiled-coil region" evidence="1">
    <location>
        <begin position="339"/>
        <end position="373"/>
    </location>
</feature>
<organism evidence="5 6">
    <name type="scientific">Albidovulum denitrificans</name>
    <dbReference type="NCBI Taxonomy" id="404881"/>
    <lineage>
        <taxon>Bacteria</taxon>
        <taxon>Pseudomonadati</taxon>
        <taxon>Pseudomonadota</taxon>
        <taxon>Alphaproteobacteria</taxon>
        <taxon>Rhodobacterales</taxon>
        <taxon>Paracoccaceae</taxon>
        <taxon>Albidovulum</taxon>
    </lineage>
</organism>
<dbReference type="AlphaFoldDB" id="A0A2S8S726"/>
<dbReference type="Gene3D" id="3.40.50.1460">
    <property type="match status" value="1"/>
</dbReference>
<comment type="caution">
    <text evidence="5">The sequence shown here is derived from an EMBL/GenBank/DDBJ whole genome shotgun (WGS) entry which is preliminary data.</text>
</comment>
<evidence type="ECO:0000256" key="1">
    <source>
        <dbReference type="SAM" id="Coils"/>
    </source>
</evidence>
<evidence type="ECO:0000256" key="2">
    <source>
        <dbReference type="SAM" id="SignalP"/>
    </source>
</evidence>
<keyword evidence="1" id="KW-0175">Coiled coil</keyword>
<evidence type="ECO:0000259" key="3">
    <source>
        <dbReference type="Pfam" id="PF00656"/>
    </source>
</evidence>
<feature type="domain" description="Peptidase C14 caspase" evidence="3">
    <location>
        <begin position="22"/>
        <end position="99"/>
    </location>
</feature>
<dbReference type="Gene3D" id="1.10.101.10">
    <property type="entry name" value="PGBD-like superfamily/PGBD"/>
    <property type="match status" value="2"/>
</dbReference>
<evidence type="ECO:0000313" key="5">
    <source>
        <dbReference type="EMBL" id="PQV56548.1"/>
    </source>
</evidence>
<dbReference type="GO" id="GO:0006508">
    <property type="term" value="P:proteolysis"/>
    <property type="evidence" value="ECO:0007669"/>
    <property type="project" value="InterPro"/>
</dbReference>
<evidence type="ECO:0000259" key="4">
    <source>
        <dbReference type="Pfam" id="PF01471"/>
    </source>
</evidence>
<dbReference type="RefSeq" id="WP_105514732.1">
    <property type="nucleotide sequence ID" value="NZ_PVEP01000004.1"/>
</dbReference>
<evidence type="ECO:0000313" key="6">
    <source>
        <dbReference type="Proteomes" id="UP000238338"/>
    </source>
</evidence>
<dbReference type="InterPro" id="IPR011600">
    <property type="entry name" value="Pept_C14_caspase"/>
</dbReference>
<dbReference type="InterPro" id="IPR036366">
    <property type="entry name" value="PGBDSf"/>
</dbReference>
<dbReference type="GO" id="GO:0004197">
    <property type="term" value="F:cysteine-type endopeptidase activity"/>
    <property type="evidence" value="ECO:0007669"/>
    <property type="project" value="InterPro"/>
</dbReference>
<feature type="signal peptide" evidence="2">
    <location>
        <begin position="1"/>
        <end position="19"/>
    </location>
</feature>
<sequence>MLRRSVFVTALIAATPLAAQDAALVIGNENYRAAPDISGAEDALDAADALEAAGFTLRKGADLPTAALRDLLSDHYGDTGQAGRSVILLSGNFAHHGTRTWFLGTEAKAPGLTEADMAGLSLGTVLELAAERPGAAMVLLGTEGHRMTLGRGLIAGIGSLEVPQGVTVISGDAADIAAFAADILTRPGQTPAQLAARAGDLTVTGFLGNAAPFIPVPDAAPAEPAAGQSDQVERDLWATTQAIDTVQGYESYLRRYPQGLFTDAARRAIALKNDPAAQAKAAEDALRLTRDQRRQIQRDLSILDIDPRGIDGLFGRGSRAAIVTWQQRNRYEATGFVTAEQIAVLAAQAEKRAAELEIEAAKRQAQLEREDRLYWEQTGKAGDEAGLRAYIKRYPDGLFAELAQERLAVFDEQRKQEAAAADRAAWDQALKLNTAAGFREYLAAYPNGAFVEDAKQILDDMGASDADRAAKAGEDALGLNDGLRRMIEQRLAALNLKPGRIDGTFDKETRRAIRRYQQARGLPVTGYLSQQTVARLLVDSL</sequence>
<dbReference type="InterPro" id="IPR036365">
    <property type="entry name" value="PGBD-like_sf"/>
</dbReference>
<dbReference type="SUPFAM" id="SSF52129">
    <property type="entry name" value="Caspase-like"/>
    <property type="match status" value="1"/>
</dbReference>
<dbReference type="OrthoDB" id="8092964at2"/>
<feature type="domain" description="Peptidoglycan binding-like" evidence="4">
    <location>
        <begin position="290"/>
        <end position="345"/>
    </location>
</feature>
<proteinExistence type="predicted"/>
<gene>
    <name evidence="5" type="ORF">LX70_02120</name>
</gene>
<keyword evidence="2" id="KW-0732">Signal</keyword>
<dbReference type="InterPro" id="IPR029030">
    <property type="entry name" value="Caspase-like_dom_sf"/>
</dbReference>
<accession>A0A2S8S726</accession>
<feature type="domain" description="Peptidoglycan binding-like" evidence="4">
    <location>
        <begin position="484"/>
        <end position="536"/>
    </location>
</feature>
<dbReference type="Pfam" id="PF01471">
    <property type="entry name" value="PG_binding_1"/>
    <property type="match status" value="2"/>
</dbReference>
<dbReference type="InterPro" id="IPR002477">
    <property type="entry name" value="Peptidoglycan-bd-like"/>
</dbReference>
<name>A0A2S8S726_9RHOB</name>
<keyword evidence="6" id="KW-1185">Reference proteome</keyword>
<dbReference type="EMBL" id="PVEP01000004">
    <property type="protein sequence ID" value="PQV56548.1"/>
    <property type="molecule type" value="Genomic_DNA"/>
</dbReference>
<feature type="chain" id="PRO_5015652294" evidence="2">
    <location>
        <begin position="20"/>
        <end position="541"/>
    </location>
</feature>
<dbReference type="Pfam" id="PF00656">
    <property type="entry name" value="Peptidase_C14"/>
    <property type="match status" value="1"/>
</dbReference>
<protein>
    <submittedName>
        <fullName evidence="5">Putative peptidoglycan binding protein</fullName>
    </submittedName>
</protein>
<dbReference type="Proteomes" id="UP000238338">
    <property type="component" value="Unassembled WGS sequence"/>
</dbReference>
<reference evidence="5 6" key="1">
    <citation type="submission" date="2018-02" db="EMBL/GenBank/DDBJ databases">
        <title>Genomic Encyclopedia of Archaeal and Bacterial Type Strains, Phase II (KMG-II): from individual species to whole genera.</title>
        <authorList>
            <person name="Goeker M."/>
        </authorList>
    </citation>
    <scope>NUCLEOTIDE SEQUENCE [LARGE SCALE GENOMIC DNA]</scope>
    <source>
        <strain evidence="5 6">DSM 18921</strain>
    </source>
</reference>
<dbReference type="SUPFAM" id="SSF47090">
    <property type="entry name" value="PGBD-like"/>
    <property type="match status" value="2"/>
</dbReference>